<evidence type="ECO:0000313" key="7">
    <source>
        <dbReference type="EMBL" id="CAD7247174.1"/>
    </source>
</evidence>
<dbReference type="PROSITE" id="PS00134">
    <property type="entry name" value="TRYPSIN_HIS"/>
    <property type="match status" value="1"/>
</dbReference>
<keyword evidence="1" id="KW-0732">Signal</keyword>
<dbReference type="SMART" id="SM00020">
    <property type="entry name" value="Tryp_SPc"/>
    <property type="match status" value="1"/>
</dbReference>
<dbReference type="FunFam" id="2.40.10.10:FF:000028">
    <property type="entry name" value="Serine protease easter"/>
    <property type="match status" value="1"/>
</dbReference>
<accession>A0A7R9A795</accession>
<dbReference type="GO" id="GO:0006508">
    <property type="term" value="P:proteolysis"/>
    <property type="evidence" value="ECO:0007669"/>
    <property type="project" value="InterPro"/>
</dbReference>
<keyword evidence="3" id="KW-0325">Glycoprotein</keyword>
<dbReference type="InterPro" id="IPR001314">
    <property type="entry name" value="Peptidase_S1A"/>
</dbReference>
<evidence type="ECO:0000259" key="6">
    <source>
        <dbReference type="PROSITE" id="PS50240"/>
    </source>
</evidence>
<evidence type="ECO:0000256" key="3">
    <source>
        <dbReference type="ARBA" id="ARBA00023180"/>
    </source>
</evidence>
<dbReference type="PRINTS" id="PR00722">
    <property type="entry name" value="CHYMOTRYPSIN"/>
</dbReference>
<sequence length="347" mass="36583">MLGFPDPSCGSNLNLASGTSSPLISANYPGNYPSFHYCSWKFTARNHLPAVSQRSDSPDILAGKRCRFMESRSVDCGVSQSGGGAGRRSGMSKRSDPASGIDRIIGGTPVPSQLKYPWMAWMVNASGQFTCGGSLINDRYVLTAAHCVSSNPSGTFMVTLGDLDRSTSTESRSIQVAATAIVHPGFDAPTSLNNDVALLKLTTPVDFNANPNIRPICISSAAVPNPGDTVTIAGWGRVAEQQDPVSSVLLETNATVIDSKTCQSWFGNDANDNFFCAQNAGKNICNGDAGGPVMFRTSNGTVLNVGINSFVIKGCFTQFGGAYVKTANYVDSFIKSNTADALWCPAA</sequence>
<dbReference type="CDD" id="cd00190">
    <property type="entry name" value="Tryp_SPc"/>
    <property type="match status" value="1"/>
</dbReference>
<dbReference type="InterPro" id="IPR001254">
    <property type="entry name" value="Trypsin_dom"/>
</dbReference>
<dbReference type="EMBL" id="CAJPEV010001366">
    <property type="protein sequence ID" value="CAG0892258.1"/>
    <property type="molecule type" value="Genomic_DNA"/>
</dbReference>
<evidence type="ECO:0000256" key="1">
    <source>
        <dbReference type="ARBA" id="ARBA00022729"/>
    </source>
</evidence>
<dbReference type="EMBL" id="LR900883">
    <property type="protein sequence ID" value="CAD7247174.1"/>
    <property type="molecule type" value="Genomic_DNA"/>
</dbReference>
<comment type="similarity">
    <text evidence="4">Belongs to the peptidase S1 family. CLIP subfamily.</text>
</comment>
<feature type="region of interest" description="Disordered" evidence="5">
    <location>
        <begin position="77"/>
        <end position="104"/>
    </location>
</feature>
<dbReference type="InterPro" id="IPR018114">
    <property type="entry name" value="TRYPSIN_HIS"/>
</dbReference>
<dbReference type="Gene3D" id="2.40.10.10">
    <property type="entry name" value="Trypsin-like serine proteases"/>
    <property type="match status" value="1"/>
</dbReference>
<dbReference type="Pfam" id="PF00089">
    <property type="entry name" value="Trypsin"/>
    <property type="match status" value="1"/>
</dbReference>
<organism evidence="7">
    <name type="scientific">Darwinula stevensoni</name>
    <dbReference type="NCBI Taxonomy" id="69355"/>
    <lineage>
        <taxon>Eukaryota</taxon>
        <taxon>Metazoa</taxon>
        <taxon>Ecdysozoa</taxon>
        <taxon>Arthropoda</taxon>
        <taxon>Crustacea</taxon>
        <taxon>Oligostraca</taxon>
        <taxon>Ostracoda</taxon>
        <taxon>Podocopa</taxon>
        <taxon>Podocopida</taxon>
        <taxon>Darwinulocopina</taxon>
        <taxon>Darwinuloidea</taxon>
        <taxon>Darwinulidae</taxon>
        <taxon>Darwinula</taxon>
    </lineage>
</organism>
<dbReference type="SUPFAM" id="SSF50494">
    <property type="entry name" value="Trypsin-like serine proteases"/>
    <property type="match status" value="1"/>
</dbReference>
<dbReference type="PROSITE" id="PS50240">
    <property type="entry name" value="TRYPSIN_DOM"/>
    <property type="match status" value="1"/>
</dbReference>
<evidence type="ECO:0000256" key="2">
    <source>
        <dbReference type="ARBA" id="ARBA00023157"/>
    </source>
</evidence>
<dbReference type="SUPFAM" id="SSF49854">
    <property type="entry name" value="Spermadhesin, CUB domain"/>
    <property type="match status" value="1"/>
</dbReference>
<dbReference type="InterPro" id="IPR009003">
    <property type="entry name" value="Peptidase_S1_PA"/>
</dbReference>
<dbReference type="GO" id="GO:0004252">
    <property type="term" value="F:serine-type endopeptidase activity"/>
    <property type="evidence" value="ECO:0007669"/>
    <property type="project" value="InterPro"/>
</dbReference>
<gene>
    <name evidence="7" type="ORF">DSTB1V02_LOCUS7008</name>
</gene>
<dbReference type="InterPro" id="IPR051487">
    <property type="entry name" value="Ser/Thr_Proteases_Immune/Dev"/>
</dbReference>
<dbReference type="OrthoDB" id="93664at2759"/>
<reference evidence="7" key="1">
    <citation type="submission" date="2020-11" db="EMBL/GenBank/DDBJ databases">
        <authorList>
            <person name="Tran Van P."/>
        </authorList>
    </citation>
    <scope>NUCLEOTIDE SEQUENCE</scope>
</reference>
<name>A0A7R9A795_9CRUS</name>
<dbReference type="Proteomes" id="UP000677054">
    <property type="component" value="Unassembled WGS sequence"/>
</dbReference>
<evidence type="ECO:0000256" key="4">
    <source>
        <dbReference type="ARBA" id="ARBA00024195"/>
    </source>
</evidence>
<keyword evidence="8" id="KW-1185">Reference proteome</keyword>
<dbReference type="InterPro" id="IPR035914">
    <property type="entry name" value="Sperma_CUB_dom_sf"/>
</dbReference>
<keyword evidence="2" id="KW-1015">Disulfide bond</keyword>
<evidence type="ECO:0000256" key="5">
    <source>
        <dbReference type="SAM" id="MobiDB-lite"/>
    </source>
</evidence>
<dbReference type="PANTHER" id="PTHR24256">
    <property type="entry name" value="TRYPTASE-RELATED"/>
    <property type="match status" value="1"/>
</dbReference>
<feature type="domain" description="Peptidase S1" evidence="6">
    <location>
        <begin position="104"/>
        <end position="339"/>
    </location>
</feature>
<dbReference type="AlphaFoldDB" id="A0A7R9A795"/>
<dbReference type="InterPro" id="IPR043504">
    <property type="entry name" value="Peptidase_S1_PA_chymotrypsin"/>
</dbReference>
<proteinExistence type="inferred from homology"/>
<evidence type="ECO:0000313" key="8">
    <source>
        <dbReference type="Proteomes" id="UP000677054"/>
    </source>
</evidence>
<protein>
    <recommendedName>
        <fullName evidence="6">Peptidase S1 domain-containing protein</fullName>
    </recommendedName>
</protein>